<protein>
    <submittedName>
        <fullName evidence="1">Unnamed protein product</fullName>
    </submittedName>
</protein>
<evidence type="ECO:0000313" key="2">
    <source>
        <dbReference type="Proteomes" id="UP001165064"/>
    </source>
</evidence>
<dbReference type="EMBL" id="BSXS01012496">
    <property type="protein sequence ID" value="GMF02466.1"/>
    <property type="molecule type" value="Genomic_DNA"/>
</dbReference>
<comment type="caution">
    <text evidence="1">The sequence shown here is derived from an EMBL/GenBank/DDBJ whole genome shotgun (WGS) entry which is preliminary data.</text>
</comment>
<sequence length="253" mass="29039">MTSKCYKQSLSGKRTIQHPLLTDHHSSIPSKRKPAFAQTVQDPLLTDAWDDDEYPTVAKTVQNVLPPIDEKDADAEVHKYSRARGFHRNFYPHRWFGGYFNNGINLESEGIPENKIKWDLAAPYPTLKPTRRQVMATKMVKLHPQKQVIRPLKSDEKQPHKCQYPDKARTLPSKSGENQPSRCKFPDEEGICNLKTVPKGQYPNKPCNCSLPNSQCEESQAQLQALTFYRKDQIDVLLRSLTKKINQLEGKKK</sequence>
<proteinExistence type="predicted"/>
<accession>A0ACB5U614</accession>
<organism evidence="1 2">
    <name type="scientific">Ambrosiozyma monospora</name>
    <name type="common">Yeast</name>
    <name type="synonym">Endomycopsis monosporus</name>
    <dbReference type="NCBI Taxonomy" id="43982"/>
    <lineage>
        <taxon>Eukaryota</taxon>
        <taxon>Fungi</taxon>
        <taxon>Dikarya</taxon>
        <taxon>Ascomycota</taxon>
        <taxon>Saccharomycotina</taxon>
        <taxon>Pichiomycetes</taxon>
        <taxon>Pichiales</taxon>
        <taxon>Pichiaceae</taxon>
        <taxon>Ambrosiozyma</taxon>
    </lineage>
</organism>
<reference evidence="1" key="1">
    <citation type="submission" date="2023-04" db="EMBL/GenBank/DDBJ databases">
        <title>Ambrosiozyma monospora NBRC 10751.</title>
        <authorList>
            <person name="Ichikawa N."/>
            <person name="Sato H."/>
            <person name="Tonouchi N."/>
        </authorList>
    </citation>
    <scope>NUCLEOTIDE SEQUENCE</scope>
    <source>
        <strain evidence="1">NBRC 10751</strain>
    </source>
</reference>
<evidence type="ECO:0000313" key="1">
    <source>
        <dbReference type="EMBL" id="GMF02466.1"/>
    </source>
</evidence>
<dbReference type="Proteomes" id="UP001165064">
    <property type="component" value="Unassembled WGS sequence"/>
</dbReference>
<name>A0ACB5U614_AMBMO</name>
<keyword evidence="2" id="KW-1185">Reference proteome</keyword>
<gene>
    <name evidence="1" type="ORF">Amon02_001147100</name>
</gene>